<evidence type="ECO:0000313" key="5">
    <source>
        <dbReference type="Proteomes" id="UP001230188"/>
    </source>
</evidence>
<feature type="domain" description="EF-hand" evidence="3">
    <location>
        <begin position="67"/>
        <end position="102"/>
    </location>
</feature>
<feature type="compositionally biased region" description="Basic and acidic residues" evidence="2">
    <location>
        <begin position="358"/>
        <end position="401"/>
    </location>
</feature>
<dbReference type="PROSITE" id="PS00018">
    <property type="entry name" value="EF_HAND_1"/>
    <property type="match status" value="1"/>
</dbReference>
<dbReference type="CDD" id="cd00051">
    <property type="entry name" value="EFh"/>
    <property type="match status" value="1"/>
</dbReference>
<feature type="region of interest" description="Disordered" evidence="2">
    <location>
        <begin position="358"/>
        <end position="414"/>
    </location>
</feature>
<dbReference type="GO" id="GO:0005509">
    <property type="term" value="F:calcium ion binding"/>
    <property type="evidence" value="ECO:0007669"/>
    <property type="project" value="InterPro"/>
</dbReference>
<evidence type="ECO:0000259" key="3">
    <source>
        <dbReference type="PROSITE" id="PS50222"/>
    </source>
</evidence>
<dbReference type="Pfam" id="PF13499">
    <property type="entry name" value="EF-hand_7"/>
    <property type="match status" value="1"/>
</dbReference>
<keyword evidence="1" id="KW-0106">Calcium</keyword>
<reference evidence="4" key="1">
    <citation type="submission" date="2023-01" db="EMBL/GenBank/DDBJ databases">
        <title>Metagenome sequencing of chrysophaentin producing Chrysophaeum taylorii.</title>
        <authorList>
            <person name="Davison J."/>
            <person name="Bewley C."/>
        </authorList>
    </citation>
    <scope>NUCLEOTIDE SEQUENCE</scope>
    <source>
        <strain evidence="4">NIES-1699</strain>
    </source>
</reference>
<dbReference type="SMART" id="SM00054">
    <property type="entry name" value="EFh"/>
    <property type="match status" value="2"/>
</dbReference>
<dbReference type="InterPro" id="IPR002048">
    <property type="entry name" value="EF_hand_dom"/>
</dbReference>
<dbReference type="Proteomes" id="UP001230188">
    <property type="component" value="Unassembled WGS sequence"/>
</dbReference>
<protein>
    <recommendedName>
        <fullName evidence="3">EF-hand domain-containing protein</fullName>
    </recommendedName>
</protein>
<dbReference type="InterPro" id="IPR018247">
    <property type="entry name" value="EF_Hand_1_Ca_BS"/>
</dbReference>
<dbReference type="EMBL" id="JAQMWT010000024">
    <property type="protein sequence ID" value="KAJ8613669.1"/>
    <property type="molecule type" value="Genomic_DNA"/>
</dbReference>
<name>A0AAD7UQ00_9STRA</name>
<organism evidence="4 5">
    <name type="scientific">Chrysophaeum taylorii</name>
    <dbReference type="NCBI Taxonomy" id="2483200"/>
    <lineage>
        <taxon>Eukaryota</taxon>
        <taxon>Sar</taxon>
        <taxon>Stramenopiles</taxon>
        <taxon>Ochrophyta</taxon>
        <taxon>Pelagophyceae</taxon>
        <taxon>Pelagomonadales</taxon>
        <taxon>Pelagomonadaceae</taxon>
        <taxon>Chrysophaeum</taxon>
    </lineage>
</organism>
<keyword evidence="5" id="KW-1185">Reference proteome</keyword>
<dbReference type="Gene3D" id="1.10.238.10">
    <property type="entry name" value="EF-hand"/>
    <property type="match status" value="1"/>
</dbReference>
<gene>
    <name evidence="4" type="ORF">CTAYLR_003162</name>
</gene>
<accession>A0AAD7UQ00</accession>
<dbReference type="PROSITE" id="PS50222">
    <property type="entry name" value="EF_HAND_2"/>
    <property type="match status" value="2"/>
</dbReference>
<evidence type="ECO:0000256" key="2">
    <source>
        <dbReference type="SAM" id="MobiDB-lite"/>
    </source>
</evidence>
<evidence type="ECO:0000313" key="4">
    <source>
        <dbReference type="EMBL" id="KAJ8613669.1"/>
    </source>
</evidence>
<evidence type="ECO:0000256" key="1">
    <source>
        <dbReference type="ARBA" id="ARBA00022837"/>
    </source>
</evidence>
<dbReference type="SUPFAM" id="SSF47473">
    <property type="entry name" value="EF-hand"/>
    <property type="match status" value="1"/>
</dbReference>
<sequence length="414" mass="45287">MGSAVSVEAFPDRLDQDQCQAFVGGEAVFDLPKFNQMCDADGTVSKAEVLAMAEDDLEDMAAVAETVERNGIFFSFAAFDADGSGGLTHDEFVQAAKALGYHLLPDNVKQMCKEIDMDDDGLIDEEEFVKFVRSKVAATEKVPDGVDATTPGVIYEHLGTLGAQHGYGTALAILKRRPEAARDKFSSNGRYRGSDWYPLHYVLTQDVSDGAGDSNAAAARARRLVATPIVQALVKAYPAAAAHRCMEGVRFPKGHLPLELAVAKGWALDVVEPLLRAYPDAATILDPATDKAQKSLDSKQPITSLKSFRWLRQIAVDAAADEAILSLFPKPKLVDGKVTWISGKDIADAEAQRARYKAERDAKRKAKVEAKKRRESERQKQLENDAKLQELLDRHSRTSRDLDDDSNNNPALVL</sequence>
<proteinExistence type="predicted"/>
<comment type="caution">
    <text evidence="4">The sequence shown here is derived from an EMBL/GenBank/DDBJ whole genome shotgun (WGS) entry which is preliminary data.</text>
</comment>
<feature type="domain" description="EF-hand" evidence="3">
    <location>
        <begin position="103"/>
        <end position="138"/>
    </location>
</feature>
<dbReference type="InterPro" id="IPR011992">
    <property type="entry name" value="EF-hand-dom_pair"/>
</dbReference>
<dbReference type="AlphaFoldDB" id="A0AAD7UQ00"/>